<keyword evidence="7" id="KW-1185">Reference proteome</keyword>
<dbReference type="RefSeq" id="WP_377832534.1">
    <property type="nucleotide sequence ID" value="NZ_JBHRSK010000004.1"/>
</dbReference>
<comment type="caution">
    <text evidence="6">The sequence shown here is derived from an EMBL/GenBank/DDBJ whole genome shotgun (WGS) entry which is preliminary data.</text>
</comment>
<dbReference type="PANTHER" id="PTHR36837">
    <property type="entry name" value="POLY(3-HYDROXYALKANOATE) POLYMERASE SUBUNIT PHAC"/>
    <property type="match status" value="1"/>
</dbReference>
<dbReference type="Pfam" id="PF12551">
    <property type="entry name" value="PHBC_N"/>
    <property type="match status" value="1"/>
</dbReference>
<evidence type="ECO:0000256" key="3">
    <source>
        <dbReference type="SAM" id="MobiDB-lite"/>
    </source>
</evidence>
<evidence type="ECO:0000313" key="6">
    <source>
        <dbReference type="EMBL" id="MFC2967887.1"/>
    </source>
</evidence>
<name>A0ABV7AGL3_9RHOB</name>
<gene>
    <name evidence="6" type="ORF">ACFOES_07260</name>
</gene>
<reference evidence="7" key="1">
    <citation type="journal article" date="2019" name="Int. J. Syst. Evol. Microbiol.">
        <title>The Global Catalogue of Microorganisms (GCM) 10K type strain sequencing project: providing services to taxonomists for standard genome sequencing and annotation.</title>
        <authorList>
            <consortium name="The Broad Institute Genomics Platform"/>
            <consortium name="The Broad Institute Genome Sequencing Center for Infectious Disease"/>
            <person name="Wu L."/>
            <person name="Ma J."/>
        </authorList>
    </citation>
    <scope>NUCLEOTIDE SEQUENCE [LARGE SCALE GENOMIC DNA]</scope>
    <source>
        <strain evidence="7">KCTC 62192</strain>
    </source>
</reference>
<dbReference type="PANTHER" id="PTHR36837:SF5">
    <property type="entry name" value="POLY-3-HYDROXYBUTYRATE SYNTHASE"/>
    <property type="match status" value="1"/>
</dbReference>
<dbReference type="EMBL" id="JBHRSK010000004">
    <property type="protein sequence ID" value="MFC2967887.1"/>
    <property type="molecule type" value="Genomic_DNA"/>
</dbReference>
<protein>
    <submittedName>
        <fullName evidence="6">PHA/PHB synthase family protein</fullName>
    </submittedName>
</protein>
<feature type="region of interest" description="Disordered" evidence="3">
    <location>
        <begin position="1"/>
        <end position="30"/>
    </location>
</feature>
<feature type="compositionally biased region" description="Low complexity" evidence="3">
    <location>
        <begin position="12"/>
        <end position="22"/>
    </location>
</feature>
<feature type="domain" description="Poly-beta-hydroxybutyrate polymerase N-terminal" evidence="5">
    <location>
        <begin position="32"/>
        <end position="73"/>
    </location>
</feature>
<dbReference type="Pfam" id="PF07167">
    <property type="entry name" value="PhaC_N"/>
    <property type="match status" value="1"/>
</dbReference>
<proteinExistence type="predicted"/>
<dbReference type="Proteomes" id="UP001595443">
    <property type="component" value="Unassembled WGS sequence"/>
</dbReference>
<dbReference type="SUPFAM" id="SSF53474">
    <property type="entry name" value="alpha/beta-Hydrolases"/>
    <property type="match status" value="1"/>
</dbReference>
<evidence type="ECO:0000259" key="5">
    <source>
        <dbReference type="Pfam" id="PF12551"/>
    </source>
</evidence>
<evidence type="ECO:0000259" key="4">
    <source>
        <dbReference type="Pfam" id="PF07167"/>
    </source>
</evidence>
<sequence>MARNEVKPAPAPVESSIESAAESPEKRAAEASFEQLDRRLHARIGEALGGLSLIDLVGAWADWASHMAIAPGKQAELVWKASRKWQKLNEAAWCQLSGQQTPEPCIAPLPQDRRFRAPEWQRFPYNLIYQSFLLNQQWWHNATTEVHGVDAKNEALVEFYARQVLDMLSPSNFLATNPQLLDRTVKEGGRNLVRGLAHWLEDVQRAVTGAPRADTEAFRPGREVAVTPGKVVYRNRLMELIQYAPATETVHSVPVLIVPAWIMKYYILDLTPEHSLIRWLVGQGFTVFCISWKNPDEGDRDLGLDDYRELGVMDALDAVCAITGAETVHGMGYCLGGTLLSVAAAAMGRDGDGRLATLSMLAAQVDFSEAGELSLFVSEAQLALLEDMMWDKGYLDQRRMAGTFTMLRSQDLLWSHMVHDYLMGERDGHSDLGAWSADATRMPYRMHSEYLRHMFLNDDLAEGRLEAGGETVFLPDIRVPVFAVATEHDHIAPWHSVFKLTYLLHGDIDFALVSGGHNTGIVAPPGNPKAGYRLLKHRSGDRHSDPDDWAAAIPRKAGSWWEPWRDWLVEHGDNDVPPPPLGRKEAGYPPLAEAPGDYVRAP</sequence>
<feature type="region of interest" description="Disordered" evidence="3">
    <location>
        <begin position="572"/>
        <end position="602"/>
    </location>
</feature>
<dbReference type="Gene3D" id="3.40.50.1820">
    <property type="entry name" value="alpha/beta hydrolase"/>
    <property type="match status" value="1"/>
</dbReference>
<dbReference type="InterPro" id="IPR029058">
    <property type="entry name" value="AB_hydrolase_fold"/>
</dbReference>
<evidence type="ECO:0000256" key="2">
    <source>
        <dbReference type="ARBA" id="ARBA00023315"/>
    </source>
</evidence>
<evidence type="ECO:0000313" key="7">
    <source>
        <dbReference type="Proteomes" id="UP001595443"/>
    </source>
</evidence>
<keyword evidence="2" id="KW-0012">Acyltransferase</keyword>
<accession>A0ABV7AGL3</accession>
<dbReference type="InterPro" id="IPR010941">
    <property type="entry name" value="PhaC_N"/>
</dbReference>
<dbReference type="InterPro" id="IPR051321">
    <property type="entry name" value="PHA/PHB_synthase"/>
</dbReference>
<keyword evidence="1" id="KW-0808">Transferase</keyword>
<feature type="domain" description="Poly-beta-hydroxybutyrate polymerase N-terminal" evidence="4">
    <location>
        <begin position="111"/>
        <end position="280"/>
    </location>
</feature>
<dbReference type="InterPro" id="IPR022211">
    <property type="entry name" value="PHBC_N"/>
</dbReference>
<evidence type="ECO:0000256" key="1">
    <source>
        <dbReference type="ARBA" id="ARBA00022679"/>
    </source>
</evidence>
<organism evidence="6 7">
    <name type="scientific">Acidimangrovimonas pyrenivorans</name>
    <dbReference type="NCBI Taxonomy" id="2030798"/>
    <lineage>
        <taxon>Bacteria</taxon>
        <taxon>Pseudomonadati</taxon>
        <taxon>Pseudomonadota</taxon>
        <taxon>Alphaproteobacteria</taxon>
        <taxon>Rhodobacterales</taxon>
        <taxon>Paracoccaceae</taxon>
        <taxon>Acidimangrovimonas</taxon>
    </lineage>
</organism>